<dbReference type="OrthoDB" id="5145992at2"/>
<gene>
    <name evidence="3" type="ORF">FH969_03205</name>
</gene>
<evidence type="ECO:0000313" key="3">
    <source>
        <dbReference type="EMBL" id="TNU76548.1"/>
    </source>
</evidence>
<keyword evidence="2" id="KW-1133">Transmembrane helix</keyword>
<comment type="caution">
    <text evidence="3">The sequence shown here is derived from an EMBL/GenBank/DDBJ whole genome shotgun (WGS) entry which is preliminary data.</text>
</comment>
<evidence type="ECO:0000256" key="1">
    <source>
        <dbReference type="SAM" id="MobiDB-lite"/>
    </source>
</evidence>
<evidence type="ECO:0000313" key="4">
    <source>
        <dbReference type="Proteomes" id="UP000313849"/>
    </source>
</evidence>
<dbReference type="RefSeq" id="WP_139986060.1">
    <property type="nucleotide sequence ID" value="NZ_DAMDJA010000103.1"/>
</dbReference>
<proteinExistence type="predicted"/>
<accession>A0A5C5BDK7</accession>
<sequence>MSERHDGEPTGAARAPWDGLASGSGGGDDVAPAQRPADAAEHGPDPTEQMVGPAEEAELVEALSRIGSILHWLRVPAVLVALAAAAPAVAIVGLALTWRTWPMVVGLAVGLGALTVHALFVRSALGTARAVRHPGALVADLWSLQRHTTVTVGTAARLTRTVTGSRVRLLGRLAAMWQIVRVPQSVLDHVEDLPALGWLLPPRVVTTWRRTLASFWVGVGGWVLAPVLAGLALTPVL</sequence>
<keyword evidence="2" id="KW-0472">Membrane</keyword>
<dbReference type="EMBL" id="VENP01000006">
    <property type="protein sequence ID" value="TNU76548.1"/>
    <property type="molecule type" value="Genomic_DNA"/>
</dbReference>
<protein>
    <submittedName>
        <fullName evidence="3">Uncharacterized protein</fullName>
    </submittedName>
</protein>
<feature type="transmembrane region" description="Helical" evidence="2">
    <location>
        <begin position="75"/>
        <end position="98"/>
    </location>
</feature>
<dbReference type="Proteomes" id="UP000313849">
    <property type="component" value="Unassembled WGS sequence"/>
</dbReference>
<keyword evidence="2" id="KW-0812">Transmembrane</keyword>
<feature type="region of interest" description="Disordered" evidence="1">
    <location>
        <begin position="1"/>
        <end position="50"/>
    </location>
</feature>
<organism evidence="3 4">
    <name type="scientific">Miniimonas arenae</name>
    <dbReference type="NCBI Taxonomy" id="676201"/>
    <lineage>
        <taxon>Bacteria</taxon>
        <taxon>Bacillati</taxon>
        <taxon>Actinomycetota</taxon>
        <taxon>Actinomycetes</taxon>
        <taxon>Micrococcales</taxon>
        <taxon>Beutenbergiaceae</taxon>
        <taxon>Miniimonas</taxon>
    </lineage>
</organism>
<name>A0A5C5BDK7_9MICO</name>
<dbReference type="AlphaFoldDB" id="A0A5C5BDK7"/>
<evidence type="ECO:0000256" key="2">
    <source>
        <dbReference type="SAM" id="Phobius"/>
    </source>
</evidence>
<feature type="transmembrane region" description="Helical" evidence="2">
    <location>
        <begin position="104"/>
        <end position="125"/>
    </location>
</feature>
<keyword evidence="4" id="KW-1185">Reference proteome</keyword>
<reference evidence="3 4" key="1">
    <citation type="submission" date="2019-06" db="EMBL/GenBank/DDBJ databases">
        <title>Draft genome sequence of Miniimonas arenae KCTC 19750T isolated from sea sand.</title>
        <authorList>
            <person name="Park S.-J."/>
        </authorList>
    </citation>
    <scope>NUCLEOTIDE SEQUENCE [LARGE SCALE GENOMIC DNA]</scope>
    <source>
        <strain evidence="3 4">KCTC 19750</strain>
    </source>
</reference>
<feature type="transmembrane region" description="Helical" evidence="2">
    <location>
        <begin position="212"/>
        <end position="233"/>
    </location>
</feature>